<proteinExistence type="predicted"/>
<evidence type="ECO:0000313" key="3">
    <source>
        <dbReference type="EMBL" id="CAF1342949.1"/>
    </source>
</evidence>
<dbReference type="EMBL" id="CAJNOR010002804">
    <property type="protein sequence ID" value="CAF1342949.1"/>
    <property type="molecule type" value="Genomic_DNA"/>
</dbReference>
<dbReference type="EMBL" id="CAJNOJ010000004">
    <property type="protein sequence ID" value="CAF0740316.1"/>
    <property type="molecule type" value="Genomic_DNA"/>
</dbReference>
<evidence type="ECO:0000313" key="4">
    <source>
        <dbReference type="Proteomes" id="UP000663828"/>
    </source>
</evidence>
<feature type="compositionally biased region" description="Pro residues" evidence="1">
    <location>
        <begin position="84"/>
        <end position="99"/>
    </location>
</feature>
<feature type="region of interest" description="Disordered" evidence="1">
    <location>
        <begin position="1"/>
        <end position="21"/>
    </location>
</feature>
<evidence type="ECO:0000313" key="2">
    <source>
        <dbReference type="EMBL" id="CAF0740316.1"/>
    </source>
</evidence>
<evidence type="ECO:0000313" key="5">
    <source>
        <dbReference type="Proteomes" id="UP000663852"/>
    </source>
</evidence>
<keyword evidence="4" id="KW-1185">Reference proteome</keyword>
<comment type="caution">
    <text evidence="2">The sequence shown here is derived from an EMBL/GenBank/DDBJ whole genome shotgun (WGS) entry which is preliminary data.</text>
</comment>
<dbReference type="Proteomes" id="UP000663852">
    <property type="component" value="Unassembled WGS sequence"/>
</dbReference>
<gene>
    <name evidence="2" type="ORF">EDS130_LOCUS1688</name>
    <name evidence="3" type="ORF">XAT740_LOCUS31057</name>
</gene>
<accession>A0A813NIT0</accession>
<protein>
    <submittedName>
        <fullName evidence="2">Uncharacterized protein</fullName>
    </submittedName>
</protein>
<dbReference type="AlphaFoldDB" id="A0A813NIT0"/>
<feature type="region of interest" description="Disordered" evidence="1">
    <location>
        <begin position="67"/>
        <end position="103"/>
    </location>
</feature>
<evidence type="ECO:0000256" key="1">
    <source>
        <dbReference type="SAM" id="MobiDB-lite"/>
    </source>
</evidence>
<reference evidence="2" key="1">
    <citation type="submission" date="2021-02" db="EMBL/GenBank/DDBJ databases">
        <authorList>
            <person name="Nowell W R."/>
        </authorList>
    </citation>
    <scope>NUCLEOTIDE SEQUENCE</scope>
</reference>
<organism evidence="2 5">
    <name type="scientific">Adineta ricciae</name>
    <name type="common">Rotifer</name>
    <dbReference type="NCBI Taxonomy" id="249248"/>
    <lineage>
        <taxon>Eukaryota</taxon>
        <taxon>Metazoa</taxon>
        <taxon>Spiralia</taxon>
        <taxon>Gnathifera</taxon>
        <taxon>Rotifera</taxon>
        <taxon>Eurotatoria</taxon>
        <taxon>Bdelloidea</taxon>
        <taxon>Adinetida</taxon>
        <taxon>Adinetidae</taxon>
        <taxon>Adineta</taxon>
    </lineage>
</organism>
<dbReference type="Proteomes" id="UP000663828">
    <property type="component" value="Unassembled WGS sequence"/>
</dbReference>
<name>A0A813NIT0_ADIRI</name>
<sequence>MQHPIQNRLDVNPYEQNTSKHQENQVFDPLQEPLFQISPLPKTLFGLKFKQQYFIPLHVSHVHSYTTATPQHHLTETETDPGPSSFPPSVLPPHIPPVPDARGTSYFLNHSERLYSQASFHNYSSFPCASSR</sequence>